<sequence length="258" mass="29548">MAFASIYGLKIFYQDEGPKDHSDRPTLLFIHGWCATHKSFEEQVKAFKKSHRCLVVDLPGFGKSSKPKIDFTMTIYGEVLNGFCEKLKLKKPILIGHSLGALVALEMNWQDQSISQQLILIDSAPIIMMKQIRQNMRLTLDNIRERGIEFQMKQLCDHFFLMPDTDPHYKAELLAQSKHADKHAAEAIWAHMIDYDGKRAFKSAKAPISYISGTRQQNNRKQLERYQPTMNWAQVMRGSHICHLTEAGQVNAMIASLI</sequence>
<name>A0AA52EEZ9_9PROT</name>
<evidence type="ECO:0000259" key="1">
    <source>
        <dbReference type="Pfam" id="PF00561"/>
    </source>
</evidence>
<dbReference type="InterPro" id="IPR029058">
    <property type="entry name" value="AB_hydrolase_fold"/>
</dbReference>
<keyword evidence="2" id="KW-0378">Hydrolase</keyword>
<feature type="domain" description="AB hydrolase-1" evidence="1">
    <location>
        <begin position="25"/>
        <end position="158"/>
    </location>
</feature>
<dbReference type="EMBL" id="CP123872">
    <property type="protein sequence ID" value="WND01600.1"/>
    <property type="molecule type" value="Genomic_DNA"/>
</dbReference>
<dbReference type="AlphaFoldDB" id="A0AA52EEZ9"/>
<dbReference type="Pfam" id="PF00561">
    <property type="entry name" value="Abhydrolase_1"/>
    <property type="match status" value="1"/>
</dbReference>
<dbReference type="PRINTS" id="PR00111">
    <property type="entry name" value="ABHYDROLASE"/>
</dbReference>
<gene>
    <name evidence="2" type="ORF">QGN29_08510</name>
</gene>
<dbReference type="InterPro" id="IPR050266">
    <property type="entry name" value="AB_hydrolase_sf"/>
</dbReference>
<dbReference type="SUPFAM" id="SSF53474">
    <property type="entry name" value="alpha/beta-Hydrolases"/>
    <property type="match status" value="1"/>
</dbReference>
<dbReference type="GO" id="GO:0016787">
    <property type="term" value="F:hydrolase activity"/>
    <property type="evidence" value="ECO:0007669"/>
    <property type="project" value="UniProtKB-KW"/>
</dbReference>
<dbReference type="Gene3D" id="3.40.50.1820">
    <property type="entry name" value="alpha/beta hydrolase"/>
    <property type="match status" value="1"/>
</dbReference>
<dbReference type="InterPro" id="IPR000073">
    <property type="entry name" value="AB_hydrolase_1"/>
</dbReference>
<protein>
    <submittedName>
        <fullName evidence="2">Alpha/beta hydrolase</fullName>
    </submittedName>
</protein>
<dbReference type="PANTHER" id="PTHR43798">
    <property type="entry name" value="MONOACYLGLYCEROL LIPASE"/>
    <property type="match status" value="1"/>
</dbReference>
<dbReference type="KEGG" id="tmk:QGN29_08510"/>
<keyword evidence="3" id="KW-1185">Reference proteome</keyword>
<accession>A0AA52EEZ9</accession>
<reference evidence="2" key="1">
    <citation type="submission" date="2023-04" db="EMBL/GenBank/DDBJ databases">
        <title>Complete genome sequence of Temperatibacter marinus.</title>
        <authorList>
            <person name="Rong J.-C."/>
            <person name="Yi M.-L."/>
            <person name="Zhao Q."/>
        </authorList>
    </citation>
    <scope>NUCLEOTIDE SEQUENCE</scope>
    <source>
        <strain evidence="2">NBRC 110045</strain>
    </source>
</reference>
<dbReference type="Proteomes" id="UP001268683">
    <property type="component" value="Chromosome"/>
</dbReference>
<proteinExistence type="predicted"/>
<evidence type="ECO:0000313" key="3">
    <source>
        <dbReference type="Proteomes" id="UP001268683"/>
    </source>
</evidence>
<evidence type="ECO:0000313" key="2">
    <source>
        <dbReference type="EMBL" id="WND01600.1"/>
    </source>
</evidence>
<organism evidence="2 3">
    <name type="scientific">Temperatibacter marinus</name>
    <dbReference type="NCBI Taxonomy" id="1456591"/>
    <lineage>
        <taxon>Bacteria</taxon>
        <taxon>Pseudomonadati</taxon>
        <taxon>Pseudomonadota</taxon>
        <taxon>Alphaproteobacteria</taxon>
        <taxon>Kordiimonadales</taxon>
        <taxon>Temperatibacteraceae</taxon>
        <taxon>Temperatibacter</taxon>
    </lineage>
</organism>
<dbReference type="RefSeq" id="WP_310797428.1">
    <property type="nucleotide sequence ID" value="NZ_CP123872.1"/>
</dbReference>